<dbReference type="Gene3D" id="3.40.50.1860">
    <property type="match status" value="2"/>
</dbReference>
<dbReference type="InterPro" id="IPR001920">
    <property type="entry name" value="Asp/Glu_race"/>
</dbReference>
<dbReference type="RefSeq" id="WP_127768164.1">
    <property type="nucleotide sequence ID" value="NZ_SADE01000004.1"/>
</dbReference>
<organism evidence="3 4">
    <name type="scientific">Hwanghaeella grinnelliae</name>
    <dbReference type="NCBI Taxonomy" id="2500179"/>
    <lineage>
        <taxon>Bacteria</taxon>
        <taxon>Pseudomonadati</taxon>
        <taxon>Pseudomonadota</taxon>
        <taxon>Alphaproteobacteria</taxon>
        <taxon>Rhodospirillales</taxon>
        <taxon>Rhodospirillaceae</taxon>
        <taxon>Hwanghaeella</taxon>
    </lineage>
</organism>
<comment type="caution">
    <text evidence="3">The sequence shown here is derived from an EMBL/GenBank/DDBJ whole genome shotgun (WGS) entry which is preliminary data.</text>
</comment>
<dbReference type="InterPro" id="IPR033134">
    <property type="entry name" value="Asp/Glu_racemase_AS_2"/>
</dbReference>
<evidence type="ECO:0000313" key="3">
    <source>
        <dbReference type="EMBL" id="RVU34134.1"/>
    </source>
</evidence>
<comment type="similarity">
    <text evidence="1">Belongs to the aspartate/glutamate racemases family.</text>
</comment>
<dbReference type="EC" id="5.1.1.-" evidence="3"/>
<dbReference type="EMBL" id="SADE01000004">
    <property type="protein sequence ID" value="RVU34134.1"/>
    <property type="molecule type" value="Genomic_DNA"/>
</dbReference>
<dbReference type="OrthoDB" id="9803739at2"/>
<name>A0A3S2VMQ0_9PROT</name>
<dbReference type="GO" id="GO:0047661">
    <property type="term" value="F:amino-acid racemase activity"/>
    <property type="evidence" value="ECO:0007669"/>
    <property type="project" value="InterPro"/>
</dbReference>
<evidence type="ECO:0000256" key="1">
    <source>
        <dbReference type="ARBA" id="ARBA00007847"/>
    </source>
</evidence>
<sequence length="230" mass="25120">MKKIGLIGGLSWISTAAYYRLLNQMTNQALGGVHSAHLILESVDRQRYVDHVIHDGDEAAACAMILETAKAVQSGGADFIVITCNDVHRFVPQIAPHLSIPFLHIAEATGQSIKRAGLKRVALMGVRKTMEGSFYQSVLSSLGIETMVPEAQERDYIDKTIMEEMVKDRFLPETKSGYVELIKAFHKRGAEGVVLGCTEIPLLLDAGDVEVPTFATTDLHCRAAVQEALA</sequence>
<dbReference type="Proteomes" id="UP000287447">
    <property type="component" value="Unassembled WGS sequence"/>
</dbReference>
<accession>A0A3S2VMQ0</accession>
<dbReference type="InterPro" id="IPR015942">
    <property type="entry name" value="Asp/Glu/hydantoin_racemase"/>
</dbReference>
<proteinExistence type="inferred from homology"/>
<dbReference type="InterPro" id="IPR004380">
    <property type="entry name" value="Asp_race"/>
</dbReference>
<gene>
    <name evidence="3" type="ORF">EOI86_23780</name>
</gene>
<dbReference type="PANTHER" id="PTHR21198">
    <property type="entry name" value="GLUTAMATE RACEMASE"/>
    <property type="match status" value="1"/>
</dbReference>
<keyword evidence="4" id="KW-1185">Reference proteome</keyword>
<evidence type="ECO:0000256" key="2">
    <source>
        <dbReference type="ARBA" id="ARBA00023235"/>
    </source>
</evidence>
<keyword evidence="2 3" id="KW-0413">Isomerase</keyword>
<protein>
    <submittedName>
        <fullName evidence="3">Amino acid racemase</fullName>
        <ecNumber evidence="3">5.1.1.-</ecNumber>
    </submittedName>
</protein>
<dbReference type="AlphaFoldDB" id="A0A3S2VMQ0"/>
<reference evidence="4" key="1">
    <citation type="submission" date="2019-01" db="EMBL/GenBank/DDBJ databases">
        <title>Gri0909 isolated from a small marine red alga.</title>
        <authorList>
            <person name="Kim J."/>
            <person name="Jeong S.E."/>
            <person name="Jeon C.O."/>
        </authorList>
    </citation>
    <scope>NUCLEOTIDE SEQUENCE [LARGE SCALE GENOMIC DNA]</scope>
    <source>
        <strain evidence="4">Gri0909</strain>
    </source>
</reference>
<dbReference type="PANTHER" id="PTHR21198:SF7">
    <property type="entry name" value="ASPARTATE-GLUTAMATE RACEMASE FAMILY"/>
    <property type="match status" value="1"/>
</dbReference>
<evidence type="ECO:0000313" key="4">
    <source>
        <dbReference type="Proteomes" id="UP000287447"/>
    </source>
</evidence>
<dbReference type="NCBIfam" id="TIGR00035">
    <property type="entry name" value="asp_race"/>
    <property type="match status" value="1"/>
</dbReference>
<dbReference type="Pfam" id="PF01177">
    <property type="entry name" value="Asp_Glu_race"/>
    <property type="match status" value="1"/>
</dbReference>
<dbReference type="SUPFAM" id="SSF53681">
    <property type="entry name" value="Aspartate/glutamate racemase"/>
    <property type="match status" value="2"/>
</dbReference>
<dbReference type="PROSITE" id="PS00924">
    <property type="entry name" value="ASP_GLU_RACEMASE_2"/>
    <property type="match status" value="1"/>
</dbReference>